<gene>
    <name evidence="1" type="ORF">NPIL_484911</name>
</gene>
<dbReference type="EMBL" id="BMAW01072403">
    <property type="protein sequence ID" value="GFT82771.1"/>
    <property type="molecule type" value="Genomic_DNA"/>
</dbReference>
<keyword evidence="2" id="KW-1185">Reference proteome</keyword>
<dbReference type="AlphaFoldDB" id="A0A8X6U299"/>
<organism evidence="1 2">
    <name type="scientific">Nephila pilipes</name>
    <name type="common">Giant wood spider</name>
    <name type="synonym">Nephila maculata</name>
    <dbReference type="NCBI Taxonomy" id="299642"/>
    <lineage>
        <taxon>Eukaryota</taxon>
        <taxon>Metazoa</taxon>
        <taxon>Ecdysozoa</taxon>
        <taxon>Arthropoda</taxon>
        <taxon>Chelicerata</taxon>
        <taxon>Arachnida</taxon>
        <taxon>Araneae</taxon>
        <taxon>Araneomorphae</taxon>
        <taxon>Entelegynae</taxon>
        <taxon>Araneoidea</taxon>
        <taxon>Nephilidae</taxon>
        <taxon>Nephila</taxon>
    </lineage>
</organism>
<sequence length="183" mass="20481">MDSIRSPALMPLTSLAALYGLRLEEVRPSGETGSPAQGKDSEDFLSLLVESCLLGESEVRYGESVGSSQHWTGFAPTRNPQEDFEMDTIRDPQRLSGSGHFKRLQIEDRCDFCDRRVSHHLINVSMTKENNETNGWFSENLRVPYLVVAEIELSFANAVGFSSFAKMGKDYHLMRPTDSGSQE</sequence>
<evidence type="ECO:0000313" key="1">
    <source>
        <dbReference type="EMBL" id="GFT82771.1"/>
    </source>
</evidence>
<evidence type="ECO:0000313" key="2">
    <source>
        <dbReference type="Proteomes" id="UP000887013"/>
    </source>
</evidence>
<reference evidence="1" key="1">
    <citation type="submission" date="2020-08" db="EMBL/GenBank/DDBJ databases">
        <title>Multicomponent nature underlies the extraordinary mechanical properties of spider dragline silk.</title>
        <authorList>
            <person name="Kono N."/>
            <person name="Nakamura H."/>
            <person name="Mori M."/>
            <person name="Yoshida Y."/>
            <person name="Ohtoshi R."/>
            <person name="Malay A.D."/>
            <person name="Moran D.A.P."/>
            <person name="Tomita M."/>
            <person name="Numata K."/>
            <person name="Arakawa K."/>
        </authorList>
    </citation>
    <scope>NUCLEOTIDE SEQUENCE</scope>
</reference>
<accession>A0A8X6U299</accession>
<proteinExistence type="predicted"/>
<name>A0A8X6U299_NEPPI</name>
<protein>
    <submittedName>
        <fullName evidence="1">Uncharacterized protein</fullName>
    </submittedName>
</protein>
<comment type="caution">
    <text evidence="1">The sequence shown here is derived from an EMBL/GenBank/DDBJ whole genome shotgun (WGS) entry which is preliminary data.</text>
</comment>
<dbReference type="Proteomes" id="UP000887013">
    <property type="component" value="Unassembled WGS sequence"/>
</dbReference>